<dbReference type="PANTHER" id="PTHR48098:SF3">
    <property type="entry name" value="IRON(III) ENTEROBACTIN ESTERASE"/>
    <property type="match status" value="1"/>
</dbReference>
<dbReference type="RefSeq" id="WP_183908069.1">
    <property type="nucleotide sequence ID" value="NZ_JACHXZ010000001.1"/>
</dbReference>
<protein>
    <recommendedName>
        <fullName evidence="3">Esterase</fullName>
    </recommendedName>
</protein>
<dbReference type="Proteomes" id="UP000559987">
    <property type="component" value="Unassembled WGS sequence"/>
</dbReference>
<reference evidence="1 2" key="1">
    <citation type="submission" date="2020-08" db="EMBL/GenBank/DDBJ databases">
        <title>Genomic Encyclopedia of Type Strains, Phase III (KMG-III): the genomes of soil and plant-associated and newly described type strains.</title>
        <authorList>
            <person name="Whitman W."/>
        </authorList>
    </citation>
    <scope>NUCLEOTIDE SEQUENCE [LARGE SCALE GENOMIC DNA]</scope>
    <source>
        <strain evidence="1 2">CECT 8571</strain>
    </source>
</reference>
<dbReference type="PANTHER" id="PTHR48098">
    <property type="entry name" value="ENTEROCHELIN ESTERASE-RELATED"/>
    <property type="match status" value="1"/>
</dbReference>
<name>A0A839ULC8_9GAMM</name>
<dbReference type="InterPro" id="IPR000801">
    <property type="entry name" value="Esterase-like"/>
</dbReference>
<dbReference type="Gene3D" id="3.40.50.1820">
    <property type="entry name" value="alpha/beta hydrolase"/>
    <property type="match status" value="1"/>
</dbReference>
<gene>
    <name evidence="1" type="ORF">FHS30_000566</name>
</gene>
<accession>A0A839ULC8</accession>
<comment type="caution">
    <text evidence="1">The sequence shown here is derived from an EMBL/GenBank/DDBJ whole genome shotgun (WGS) entry which is preliminary data.</text>
</comment>
<evidence type="ECO:0000313" key="2">
    <source>
        <dbReference type="Proteomes" id="UP000559987"/>
    </source>
</evidence>
<dbReference type="EMBL" id="JACHXZ010000001">
    <property type="protein sequence ID" value="MBB3167390.1"/>
    <property type="molecule type" value="Genomic_DNA"/>
</dbReference>
<organism evidence="1 2">
    <name type="scientific">Simiduia aestuariiviva</name>
    <dbReference type="NCBI Taxonomy" id="1510459"/>
    <lineage>
        <taxon>Bacteria</taxon>
        <taxon>Pseudomonadati</taxon>
        <taxon>Pseudomonadota</taxon>
        <taxon>Gammaproteobacteria</taxon>
        <taxon>Cellvibrionales</taxon>
        <taxon>Cellvibrionaceae</taxon>
        <taxon>Simiduia</taxon>
    </lineage>
</organism>
<proteinExistence type="predicted"/>
<dbReference type="InterPro" id="IPR050583">
    <property type="entry name" value="Mycobacterial_A85_antigen"/>
</dbReference>
<dbReference type="Pfam" id="PF00756">
    <property type="entry name" value="Esterase"/>
    <property type="match status" value="1"/>
</dbReference>
<evidence type="ECO:0008006" key="3">
    <source>
        <dbReference type="Google" id="ProtNLM"/>
    </source>
</evidence>
<dbReference type="SUPFAM" id="SSF53474">
    <property type="entry name" value="alpha/beta-Hydrolases"/>
    <property type="match status" value="1"/>
</dbReference>
<keyword evidence="2" id="KW-1185">Reference proteome</keyword>
<evidence type="ECO:0000313" key="1">
    <source>
        <dbReference type="EMBL" id="MBB3167390.1"/>
    </source>
</evidence>
<dbReference type="AlphaFoldDB" id="A0A839ULC8"/>
<sequence>MTLTPLTSDLRRIKTQIVIAILLACTALEASSGVSIKIEDGLLETPFSGKIYVVISPQTKDTMPLKTNYWFKPIEIISKDVYQWDGQSELIIDRNDIRYNKAATKLPTAYELQVLARVNRRDADPFTSIGNLYSDPILLDSDSHENLNLFVLVNKSIDQHSPLYPEKPAESSQLKLFSHHSSLLSKFHKQPYSVDVAVHLPKDWQHSTNKKWPVLYYISGMGGSELEVLRIIKRHQEYFDKFITVSVNAMNYGGHSVFADSANTGPWGTMLVEEIVPKIDGRFRGAGASKRYLTGISSGGWSSLWLQVKYPDEFASTWSFAPDSIDFRDFHRINLYAKDQNFYTDNLGYDRVLVRSLSGKPLIKSRDFIQMEQAIGEGGQIRSFEYVFSPRGKDGLPVPFFDRETGKIDRTVIEHWKSYDIRLYLNKHWENLKDKLNGKLNVYGGEKDQIFLENPVRLLKEELTYLDANANIEVLPEVGHAFDREKVVSMLKIITSEPDNKPIDQD</sequence>
<dbReference type="InterPro" id="IPR029058">
    <property type="entry name" value="AB_hydrolase_fold"/>
</dbReference>